<feature type="compositionally biased region" description="Basic residues" evidence="7">
    <location>
        <begin position="311"/>
        <end position="326"/>
    </location>
</feature>
<evidence type="ECO:0000256" key="2">
    <source>
        <dbReference type="ARBA" id="ARBA00022980"/>
    </source>
</evidence>
<dbReference type="KEGG" id="asau:88175140"/>
<feature type="region of interest" description="Disordered" evidence="7">
    <location>
        <begin position="301"/>
        <end position="326"/>
    </location>
</feature>
<dbReference type="AlphaFoldDB" id="A0AAX4HDX3"/>
<evidence type="ECO:0000256" key="7">
    <source>
        <dbReference type="SAM" id="MobiDB-lite"/>
    </source>
</evidence>
<evidence type="ECO:0000256" key="3">
    <source>
        <dbReference type="ARBA" id="ARBA00023274"/>
    </source>
</evidence>
<dbReference type="GO" id="GO:0005763">
    <property type="term" value="C:mitochondrial small ribosomal subunit"/>
    <property type="evidence" value="ECO:0007669"/>
    <property type="project" value="TreeGrafter"/>
</dbReference>
<name>A0AAX4HDX3_9ASCO</name>
<accession>A0AAX4HDX3</accession>
<comment type="similarity">
    <text evidence="1 6">Belongs to the universal ribosomal protein uS9 family.</text>
</comment>
<feature type="region of interest" description="Disordered" evidence="7">
    <location>
        <begin position="33"/>
        <end position="62"/>
    </location>
</feature>
<organism evidence="8 9">
    <name type="scientific">Australozyma saopauloensis</name>
    <dbReference type="NCBI Taxonomy" id="291208"/>
    <lineage>
        <taxon>Eukaryota</taxon>
        <taxon>Fungi</taxon>
        <taxon>Dikarya</taxon>
        <taxon>Ascomycota</taxon>
        <taxon>Saccharomycotina</taxon>
        <taxon>Pichiomycetes</taxon>
        <taxon>Metschnikowiaceae</taxon>
        <taxon>Australozyma</taxon>
    </lineage>
</organism>
<dbReference type="NCBIfam" id="NF001099">
    <property type="entry name" value="PRK00132.1"/>
    <property type="match status" value="1"/>
</dbReference>
<dbReference type="FunFam" id="3.30.230.10:FF:000001">
    <property type="entry name" value="30S ribosomal protein S9"/>
    <property type="match status" value="1"/>
</dbReference>
<dbReference type="GeneID" id="88175140"/>
<evidence type="ECO:0000313" key="9">
    <source>
        <dbReference type="Proteomes" id="UP001338582"/>
    </source>
</evidence>
<evidence type="ECO:0000256" key="5">
    <source>
        <dbReference type="ARBA" id="ARBA00042623"/>
    </source>
</evidence>
<sequence length="326" mass="36477">MSLARVNRLGAPLRRLFSQSLTALQNAAAASAAASLEPSQNTESAGYGRPPVPERKPAFRTSSPLTRLDESALRNWEMERLRVVPAYMGFYGGNPVHEDNMMLLNAVLRKYKRLPTQPVDAETVKRFRFVSFEDYKERCNSGTRVRTSHYKILLETLQRLRSIDPELMPREVSDVLEKFLAKSLNSQNINKKLKALDEFGRANASAKRKATQSSVSVVRGDGQVIVNGKPFTEYFCKDSDRAKIGYPFEVVSQENQYNVFAVASGGGTTGQAEATMYAIAKALVVFNPLLKTRLRQAGLMTPDSRTVERKKPGKVKARKSPTWVKR</sequence>
<reference evidence="8 9" key="1">
    <citation type="submission" date="2023-10" db="EMBL/GenBank/DDBJ databases">
        <title>Draft Genome Sequence of Candida saopaulonensis from a very Premature Infant with Sepsis.</title>
        <authorList>
            <person name="Ning Y."/>
            <person name="Dai R."/>
            <person name="Xiao M."/>
            <person name="Xu Y."/>
            <person name="Yan Q."/>
            <person name="Zhang L."/>
        </authorList>
    </citation>
    <scope>NUCLEOTIDE SEQUENCE [LARGE SCALE GENOMIC DNA]</scope>
    <source>
        <strain evidence="8 9">19XY460</strain>
    </source>
</reference>
<dbReference type="Proteomes" id="UP001338582">
    <property type="component" value="Chromosome 5"/>
</dbReference>
<dbReference type="GO" id="GO:0003723">
    <property type="term" value="F:RNA binding"/>
    <property type="evidence" value="ECO:0007669"/>
    <property type="project" value="TreeGrafter"/>
</dbReference>
<dbReference type="PANTHER" id="PTHR21569:SF1">
    <property type="entry name" value="SMALL RIBOSOMAL SUBUNIT PROTEIN US9M"/>
    <property type="match status" value="1"/>
</dbReference>
<keyword evidence="9" id="KW-1185">Reference proteome</keyword>
<dbReference type="SUPFAM" id="SSF54211">
    <property type="entry name" value="Ribosomal protein S5 domain 2-like"/>
    <property type="match status" value="1"/>
</dbReference>
<protein>
    <recommendedName>
        <fullName evidence="4">Small ribosomal subunit protein uS9m</fullName>
    </recommendedName>
    <alternativeName>
        <fullName evidence="5">37S ribosomal protein S9, mitochondrial</fullName>
    </alternativeName>
</protein>
<keyword evidence="3 6" id="KW-0687">Ribonucleoprotein</keyword>
<dbReference type="InterPro" id="IPR000754">
    <property type="entry name" value="Ribosomal_uS9"/>
</dbReference>
<dbReference type="PANTHER" id="PTHR21569">
    <property type="entry name" value="RIBOSOMAL PROTEIN S9"/>
    <property type="match status" value="1"/>
</dbReference>
<dbReference type="RefSeq" id="XP_062879098.1">
    <property type="nucleotide sequence ID" value="XM_063023028.1"/>
</dbReference>
<evidence type="ECO:0000256" key="1">
    <source>
        <dbReference type="ARBA" id="ARBA00005251"/>
    </source>
</evidence>
<dbReference type="PROSITE" id="PS00360">
    <property type="entry name" value="RIBOSOMAL_S9"/>
    <property type="match status" value="1"/>
</dbReference>
<keyword evidence="2 6" id="KW-0689">Ribosomal protein</keyword>
<dbReference type="EMBL" id="CP138898">
    <property type="protein sequence ID" value="WPK26718.1"/>
    <property type="molecule type" value="Genomic_DNA"/>
</dbReference>
<dbReference type="InterPro" id="IPR020568">
    <property type="entry name" value="Ribosomal_Su5_D2-typ_SF"/>
</dbReference>
<evidence type="ECO:0000256" key="4">
    <source>
        <dbReference type="ARBA" id="ARBA00039318"/>
    </source>
</evidence>
<dbReference type="Gene3D" id="3.30.230.10">
    <property type="match status" value="1"/>
</dbReference>
<dbReference type="InterPro" id="IPR014721">
    <property type="entry name" value="Ribsml_uS5_D2-typ_fold_subgr"/>
</dbReference>
<evidence type="ECO:0000256" key="6">
    <source>
        <dbReference type="RuleBase" id="RU003815"/>
    </source>
</evidence>
<proteinExistence type="inferred from homology"/>
<dbReference type="GO" id="GO:0003735">
    <property type="term" value="F:structural constituent of ribosome"/>
    <property type="evidence" value="ECO:0007669"/>
    <property type="project" value="InterPro"/>
</dbReference>
<evidence type="ECO:0000313" key="8">
    <source>
        <dbReference type="EMBL" id="WPK26718.1"/>
    </source>
</evidence>
<gene>
    <name evidence="8" type="ORF">PUMCH_004078</name>
</gene>
<dbReference type="Pfam" id="PF00380">
    <property type="entry name" value="Ribosomal_S9"/>
    <property type="match status" value="1"/>
</dbReference>
<dbReference type="InterPro" id="IPR023035">
    <property type="entry name" value="Ribosomal_uS9_bac/plastid"/>
</dbReference>
<dbReference type="InterPro" id="IPR020574">
    <property type="entry name" value="Ribosomal_uS9_CS"/>
</dbReference>
<dbReference type="GO" id="GO:0006412">
    <property type="term" value="P:translation"/>
    <property type="evidence" value="ECO:0007669"/>
    <property type="project" value="InterPro"/>
</dbReference>